<sequence length="529" mass="61927">MDFCKDHWEQPFTFYCSTCKQLVCNECIVSTHQTHTFCTNSKMRVEEESNRFYMKKIEYLWKQLKHTTTTVESLRKTETEIAEFYKVLHDLLIQEEHKIKKQVTSEIDNAVPLVLDLVKEIQTTKHVIESMGLEITNLMTVETVQESNNNNDDTTISEQVEEMVTEEIVSIRVVEDDINKLFDAVGHCSNLESFLKNESLFPKSVRESDKPIDQKQLIECMGYITQLKPSISIRLPIEYEVKFSEQARTSIVSSIPQLNDLYDKNRKFLVIHKSDGWIKLDLANETISNVDPPTSNSYYTLSVNGRTSLICDNSLYTFQDSKWKKESLIKSVPNITSSCHDSKNNTIYIFYSEYSQNYMLKWNLNDKSSSVSTLKSHVSGIPIFIDNSIYFFNNSTKQIQLLDQEKYTMDLHYSYEKVISRKLHYGIYDRNRSVYISTKKSIYKISVIDKTCTKITNLPCFLNKKSTIRMAYTLEYRNCFSERYNSLNKNSIRPANSQFFIDYVDIEVQKWKLINFPYMDMDKCQCGIF</sequence>
<accession>D3B4N0</accession>
<gene>
    <name evidence="3" type="ORF">PPL_03355</name>
</gene>
<keyword evidence="1" id="KW-0479">Metal-binding</keyword>
<dbReference type="PANTHER" id="PTHR25462">
    <property type="entry name" value="BONUS, ISOFORM C-RELATED"/>
    <property type="match status" value="1"/>
</dbReference>
<keyword evidence="4" id="KW-1185">Reference proteome</keyword>
<proteinExistence type="predicted"/>
<dbReference type="Proteomes" id="UP000001396">
    <property type="component" value="Unassembled WGS sequence"/>
</dbReference>
<dbReference type="InterPro" id="IPR047153">
    <property type="entry name" value="TRIM45/56/19-like"/>
</dbReference>
<dbReference type="PROSITE" id="PS50119">
    <property type="entry name" value="ZF_BBOX"/>
    <property type="match status" value="1"/>
</dbReference>
<dbReference type="Pfam" id="PF00643">
    <property type="entry name" value="zf-B_box"/>
    <property type="match status" value="1"/>
</dbReference>
<keyword evidence="1" id="KW-0862">Zinc</keyword>
<dbReference type="EMBL" id="ADBJ01000010">
    <property type="protein sequence ID" value="EFA84278.1"/>
    <property type="molecule type" value="Genomic_DNA"/>
</dbReference>
<keyword evidence="1" id="KW-0863">Zinc-finger</keyword>
<evidence type="ECO:0000313" key="3">
    <source>
        <dbReference type="EMBL" id="EFA84278.1"/>
    </source>
</evidence>
<reference evidence="3 4" key="1">
    <citation type="journal article" date="2011" name="Genome Res.">
        <title>Phylogeny-wide analysis of social amoeba genomes highlights ancient origins for complex intercellular communication.</title>
        <authorList>
            <person name="Heidel A.J."/>
            <person name="Lawal H.M."/>
            <person name="Felder M."/>
            <person name="Schilde C."/>
            <person name="Helps N.R."/>
            <person name="Tunggal B."/>
            <person name="Rivero F."/>
            <person name="John U."/>
            <person name="Schleicher M."/>
            <person name="Eichinger L."/>
            <person name="Platzer M."/>
            <person name="Noegel A.A."/>
            <person name="Schaap P."/>
            <person name="Gloeckner G."/>
        </authorList>
    </citation>
    <scope>NUCLEOTIDE SEQUENCE [LARGE SCALE GENOMIC DNA]</scope>
    <source>
        <strain evidence="4">ATCC 26659 / Pp 5 / PN500</strain>
    </source>
</reference>
<protein>
    <recommendedName>
        <fullName evidence="2">B box-type domain-containing protein</fullName>
    </recommendedName>
</protein>
<dbReference type="SUPFAM" id="SSF57845">
    <property type="entry name" value="B-box zinc-binding domain"/>
    <property type="match status" value="1"/>
</dbReference>
<organism evidence="3 4">
    <name type="scientific">Heterostelium pallidum (strain ATCC 26659 / Pp 5 / PN500)</name>
    <name type="common">Cellular slime mold</name>
    <name type="synonym">Polysphondylium pallidum</name>
    <dbReference type="NCBI Taxonomy" id="670386"/>
    <lineage>
        <taxon>Eukaryota</taxon>
        <taxon>Amoebozoa</taxon>
        <taxon>Evosea</taxon>
        <taxon>Eumycetozoa</taxon>
        <taxon>Dictyostelia</taxon>
        <taxon>Acytosteliales</taxon>
        <taxon>Acytosteliaceae</taxon>
        <taxon>Heterostelium</taxon>
    </lineage>
</organism>
<dbReference type="Gene3D" id="3.30.160.60">
    <property type="entry name" value="Classic Zinc Finger"/>
    <property type="match status" value="1"/>
</dbReference>
<dbReference type="InterPro" id="IPR000315">
    <property type="entry name" value="Znf_B-box"/>
</dbReference>
<dbReference type="GeneID" id="31358877"/>
<evidence type="ECO:0000256" key="1">
    <source>
        <dbReference type="PROSITE-ProRule" id="PRU00024"/>
    </source>
</evidence>
<dbReference type="PANTHER" id="PTHR25462:SF296">
    <property type="entry name" value="MEIOTIC P26, ISOFORM F"/>
    <property type="match status" value="1"/>
</dbReference>
<name>D3B4N0_HETP5</name>
<evidence type="ECO:0000313" key="4">
    <source>
        <dbReference type="Proteomes" id="UP000001396"/>
    </source>
</evidence>
<dbReference type="RefSeq" id="XP_020436394.1">
    <property type="nucleotide sequence ID" value="XM_020574322.1"/>
</dbReference>
<dbReference type="InParanoid" id="D3B4N0"/>
<dbReference type="AlphaFoldDB" id="D3B4N0"/>
<dbReference type="CDD" id="cd19756">
    <property type="entry name" value="Bbox2"/>
    <property type="match status" value="1"/>
</dbReference>
<comment type="caution">
    <text evidence="3">The sequence shown here is derived from an EMBL/GenBank/DDBJ whole genome shotgun (WGS) entry which is preliminary data.</text>
</comment>
<evidence type="ECO:0000259" key="2">
    <source>
        <dbReference type="PROSITE" id="PS50119"/>
    </source>
</evidence>
<feature type="domain" description="B box-type" evidence="2">
    <location>
        <begin position="1"/>
        <end position="40"/>
    </location>
</feature>
<dbReference type="GO" id="GO:0008270">
    <property type="term" value="F:zinc ion binding"/>
    <property type="evidence" value="ECO:0007669"/>
    <property type="project" value="UniProtKB-KW"/>
</dbReference>